<gene>
    <name evidence="2" type="ORF">CARUB_v10025012mg</name>
</gene>
<dbReference type="PROSITE" id="PS52045">
    <property type="entry name" value="NEPROSIN_PEP_CD"/>
    <property type="match status" value="1"/>
</dbReference>
<dbReference type="InterPro" id="IPR053168">
    <property type="entry name" value="Glutamic_endopeptidase"/>
</dbReference>
<dbReference type="EMBL" id="KB870808">
    <property type="protein sequence ID" value="EOA28780.1"/>
    <property type="molecule type" value="Genomic_DNA"/>
</dbReference>
<dbReference type="InterPro" id="IPR025521">
    <property type="entry name" value="Neprosin_propep"/>
</dbReference>
<proteinExistence type="predicted"/>
<protein>
    <recommendedName>
        <fullName evidence="1">Neprosin PEP catalytic domain-containing protein</fullName>
    </recommendedName>
</protein>
<organism evidence="2 3">
    <name type="scientific">Capsella rubella</name>
    <dbReference type="NCBI Taxonomy" id="81985"/>
    <lineage>
        <taxon>Eukaryota</taxon>
        <taxon>Viridiplantae</taxon>
        <taxon>Streptophyta</taxon>
        <taxon>Embryophyta</taxon>
        <taxon>Tracheophyta</taxon>
        <taxon>Spermatophyta</taxon>
        <taxon>Magnoliopsida</taxon>
        <taxon>eudicotyledons</taxon>
        <taxon>Gunneridae</taxon>
        <taxon>Pentapetalae</taxon>
        <taxon>rosids</taxon>
        <taxon>malvids</taxon>
        <taxon>Brassicales</taxon>
        <taxon>Brassicaceae</taxon>
        <taxon>Camelineae</taxon>
        <taxon>Capsella</taxon>
    </lineage>
</organism>
<name>R0HTP4_9BRAS</name>
<evidence type="ECO:0000313" key="3">
    <source>
        <dbReference type="Proteomes" id="UP000029121"/>
    </source>
</evidence>
<dbReference type="Proteomes" id="UP000029121">
    <property type="component" value="Unassembled WGS sequence"/>
</dbReference>
<dbReference type="Pfam" id="PF14365">
    <property type="entry name" value="Neprosin_AP"/>
    <property type="match status" value="1"/>
</dbReference>
<accession>R0HTP4</accession>
<dbReference type="PANTHER" id="PTHR31589:SF176">
    <property type="entry name" value="NEPROSIN ACTIVATION PEPTIDE DOMAIN-CONTAINING PROTEIN-RELATED"/>
    <property type="match status" value="1"/>
</dbReference>
<dbReference type="InterPro" id="IPR004314">
    <property type="entry name" value="Neprosin"/>
</dbReference>
<dbReference type="eggNOG" id="ENOG502RY8N">
    <property type="taxonomic scope" value="Eukaryota"/>
</dbReference>
<evidence type="ECO:0000259" key="1">
    <source>
        <dbReference type="PROSITE" id="PS52045"/>
    </source>
</evidence>
<dbReference type="PANTHER" id="PTHR31589">
    <property type="entry name" value="PROTEIN, PUTATIVE (DUF239)-RELATED-RELATED"/>
    <property type="match status" value="1"/>
</dbReference>
<dbReference type="STRING" id="81985.R0HTP4"/>
<sequence>MKLSYSRMILTFLGYIFCFSKMTYINNRFVDAKSNFDIEKQLKIINKHDVEMVKTVHGDTYGCVDFYKQPSFDNMLMKNKVFHYNTLSQQSKVTNDTLGVLWENGIGCPVGTVPIRRVTKKELLRLNLFSTKYKPQGSWNFHYNLDNGQQHHFAVSRTKGGKNKNYNGATMKISLNDPKVKLPQFSSARMHLQIGDDFIQAGWIVNPKLYGDNKTRCFVYTKTSKNQCYNSMCQAGIISVRSDLPLGSVLEPVCVRGSNPSVSAAVSLYKDKVNGNWWLDFGDKTLGFWPASRFKQNYANNIEWGGEVYSAFMPSPQMGNGYFPIQHPLYNAIIYNMTTTNEKFEISEWVNNTEAFSDNTRGYKVIDDIYSEYPFRHIIYFGGPGKI</sequence>
<evidence type="ECO:0000313" key="2">
    <source>
        <dbReference type="EMBL" id="EOA28780.1"/>
    </source>
</evidence>
<reference evidence="3" key="1">
    <citation type="journal article" date="2013" name="Nat. Genet.">
        <title>The Capsella rubella genome and the genomic consequences of rapid mating system evolution.</title>
        <authorList>
            <person name="Slotte T."/>
            <person name="Hazzouri K.M."/>
            <person name="Agren J.A."/>
            <person name="Koenig D."/>
            <person name="Maumus F."/>
            <person name="Guo Y.L."/>
            <person name="Steige K."/>
            <person name="Platts A.E."/>
            <person name="Escobar J.S."/>
            <person name="Newman L.K."/>
            <person name="Wang W."/>
            <person name="Mandakova T."/>
            <person name="Vello E."/>
            <person name="Smith L.M."/>
            <person name="Henz S.R."/>
            <person name="Steffen J."/>
            <person name="Takuno S."/>
            <person name="Brandvain Y."/>
            <person name="Coop G."/>
            <person name="Andolfatto P."/>
            <person name="Hu T.T."/>
            <person name="Blanchette M."/>
            <person name="Clark R.M."/>
            <person name="Quesneville H."/>
            <person name="Nordborg M."/>
            <person name="Gaut B.S."/>
            <person name="Lysak M.A."/>
            <person name="Jenkins J."/>
            <person name="Grimwood J."/>
            <person name="Chapman J."/>
            <person name="Prochnik S."/>
            <person name="Shu S."/>
            <person name="Rokhsar D."/>
            <person name="Schmutz J."/>
            <person name="Weigel D."/>
            <person name="Wright S.I."/>
        </authorList>
    </citation>
    <scope>NUCLEOTIDE SEQUENCE [LARGE SCALE GENOMIC DNA]</scope>
    <source>
        <strain evidence="3">cv. Monte Gargano</strain>
    </source>
</reference>
<dbReference type="AlphaFoldDB" id="R0HTP4"/>
<keyword evidence="3" id="KW-1185">Reference proteome</keyword>
<feature type="domain" description="Neprosin PEP catalytic" evidence="1">
    <location>
        <begin position="146"/>
        <end position="387"/>
    </location>
</feature>
<dbReference type="Pfam" id="PF03080">
    <property type="entry name" value="Neprosin"/>
    <property type="match status" value="1"/>
</dbReference>